<dbReference type="AlphaFoldDB" id="W9INR6"/>
<evidence type="ECO:0000313" key="2">
    <source>
        <dbReference type="Proteomes" id="UP000030753"/>
    </source>
</evidence>
<dbReference type="Proteomes" id="UP000030753">
    <property type="component" value="Unassembled WGS sequence"/>
</dbReference>
<name>W9INR6_FUSOX</name>
<sequence>MARSFSLVPPVLFQLSRVVSPKTNSHSTSLGSTCTAASSHHTYFLWHIRASISRVSILWPHSSPKGPPSLLAILSLE</sequence>
<dbReference type="HOGENOM" id="CLU_2638122_0_0_1"/>
<gene>
    <name evidence="1" type="ORF">FOYG_04088</name>
</gene>
<organism evidence="1 2">
    <name type="scientific">Fusarium oxysporum NRRL 32931</name>
    <dbReference type="NCBI Taxonomy" id="660029"/>
    <lineage>
        <taxon>Eukaryota</taxon>
        <taxon>Fungi</taxon>
        <taxon>Dikarya</taxon>
        <taxon>Ascomycota</taxon>
        <taxon>Pezizomycotina</taxon>
        <taxon>Sordariomycetes</taxon>
        <taxon>Hypocreomycetidae</taxon>
        <taxon>Hypocreales</taxon>
        <taxon>Nectriaceae</taxon>
        <taxon>Fusarium</taxon>
        <taxon>Fusarium oxysporum species complex</taxon>
    </lineage>
</organism>
<dbReference type="EMBL" id="JH717841">
    <property type="protein sequence ID" value="EWY94940.1"/>
    <property type="molecule type" value="Genomic_DNA"/>
</dbReference>
<reference evidence="1 2" key="1">
    <citation type="submission" date="2011-06" db="EMBL/GenBank/DDBJ databases">
        <title>The Genome Sequence of Fusarium oxysporum FOSC 3-a.</title>
        <authorList>
            <consortium name="The Broad Institute Genome Sequencing Platform"/>
            <person name="Ma L.-J."/>
            <person name="Gale L.R."/>
            <person name="Schwartz D.C."/>
            <person name="Zhou S."/>
            <person name="Corby-Kistler H."/>
            <person name="Young S.K."/>
            <person name="Zeng Q."/>
            <person name="Gargeya S."/>
            <person name="Fitzgerald M."/>
            <person name="Haas B."/>
            <person name="Abouelleil A."/>
            <person name="Alvarado L."/>
            <person name="Arachchi H.M."/>
            <person name="Berlin A."/>
            <person name="Brown A."/>
            <person name="Chapman S.B."/>
            <person name="Chen Z."/>
            <person name="Dunbar C."/>
            <person name="Freedman E."/>
            <person name="Gearin G."/>
            <person name="Gellesch M."/>
            <person name="Goldberg J."/>
            <person name="Griggs A."/>
            <person name="Gujja S."/>
            <person name="Heiman D."/>
            <person name="Howarth C."/>
            <person name="Larson L."/>
            <person name="Lui A."/>
            <person name="MacDonald P.J.P."/>
            <person name="Mehta T."/>
            <person name="Montmayeur A."/>
            <person name="Murphy C."/>
            <person name="Neiman D."/>
            <person name="Pearson M."/>
            <person name="Priest M."/>
            <person name="Roberts A."/>
            <person name="Saif S."/>
            <person name="Shea T."/>
            <person name="Shenoy N."/>
            <person name="Sisk P."/>
            <person name="Stolte C."/>
            <person name="Sykes S."/>
            <person name="Wortman J."/>
            <person name="Nusbaum C."/>
            <person name="Birren B."/>
        </authorList>
    </citation>
    <scope>NUCLEOTIDE SEQUENCE [LARGE SCALE GENOMIC DNA]</scope>
    <source>
        <strain evidence="2">FOSC 3-a</strain>
    </source>
</reference>
<protein>
    <submittedName>
        <fullName evidence="1">Uncharacterized protein</fullName>
    </submittedName>
</protein>
<evidence type="ECO:0000313" key="1">
    <source>
        <dbReference type="EMBL" id="EWY94940.1"/>
    </source>
</evidence>
<proteinExistence type="predicted"/>
<accession>W9INR6</accession>